<dbReference type="InterPro" id="IPR014166">
    <property type="entry name" value="Tol-Pal_acyl-CoA_thioesterase"/>
</dbReference>
<dbReference type="GO" id="GO:0047617">
    <property type="term" value="F:fatty acyl-CoA hydrolase activity"/>
    <property type="evidence" value="ECO:0007669"/>
    <property type="project" value="TreeGrafter"/>
</dbReference>
<evidence type="ECO:0000313" key="5">
    <source>
        <dbReference type="Proteomes" id="UP000238308"/>
    </source>
</evidence>
<reference evidence="4 5" key="1">
    <citation type="submission" date="2018-03" db="EMBL/GenBank/DDBJ databases">
        <title>Genomic Encyclopedia of Type Strains, Phase III (KMG-III): the genomes of soil and plant-associated and newly described type strains.</title>
        <authorList>
            <person name="Whitman W."/>
        </authorList>
    </citation>
    <scope>NUCLEOTIDE SEQUENCE [LARGE SCALE GENOMIC DNA]</scope>
    <source>
        <strain evidence="4 5">MWH-P2sevCIIIb</strain>
    </source>
</reference>
<dbReference type="InterPro" id="IPR029069">
    <property type="entry name" value="HotDog_dom_sf"/>
</dbReference>
<accession>A0A2T0XFY6</accession>
<dbReference type="PIRSF" id="PIRSF003230">
    <property type="entry name" value="YbgC"/>
    <property type="match status" value="1"/>
</dbReference>
<dbReference type="FunFam" id="3.10.129.10:FF:000004">
    <property type="entry name" value="Tol-pal system-associated acyl-CoA thioesterase"/>
    <property type="match status" value="1"/>
</dbReference>
<dbReference type="InterPro" id="IPR050563">
    <property type="entry name" value="4-hydroxybenzoyl-CoA_TE"/>
</dbReference>
<proteinExistence type="inferred from homology"/>
<evidence type="ECO:0000256" key="1">
    <source>
        <dbReference type="ARBA" id="ARBA00005953"/>
    </source>
</evidence>
<dbReference type="AlphaFoldDB" id="A0A2T0XFY6"/>
<dbReference type="CDD" id="cd00586">
    <property type="entry name" value="4HBT"/>
    <property type="match status" value="1"/>
</dbReference>
<dbReference type="PANTHER" id="PTHR31793:SF37">
    <property type="entry name" value="ACYL-COA THIOESTER HYDROLASE YBGC"/>
    <property type="match status" value="1"/>
</dbReference>
<keyword evidence="2 4" id="KW-0378">Hydrolase</keyword>
<sequence length="143" mass="16497">MNRATSPAYCHAIDIRVYYEDTDAGGVVFYANYLKFMERGRTEWLRALGVDQFDMARDLQRCFMVTELDVKYQKPARLDDLLHVESRITRLGRASLNFDQKIFRQTELLVQSAIQICCVDTVNMRPAALPTLVSKKLQAITQD</sequence>
<dbReference type="NCBIfam" id="TIGR00051">
    <property type="entry name" value="YbgC/FadM family acyl-CoA thioesterase"/>
    <property type="match status" value="1"/>
</dbReference>
<organism evidence="4 5">
    <name type="scientific">Jezberella montanilacus</name>
    <dbReference type="NCBI Taxonomy" id="323426"/>
    <lineage>
        <taxon>Bacteria</taxon>
        <taxon>Pseudomonadati</taxon>
        <taxon>Pseudomonadota</taxon>
        <taxon>Betaproteobacteria</taxon>
        <taxon>Burkholderiales</taxon>
        <taxon>Alcaligenaceae</taxon>
        <taxon>Jezberella</taxon>
    </lineage>
</organism>
<keyword evidence="5" id="KW-1185">Reference proteome</keyword>
<dbReference type="InterPro" id="IPR006684">
    <property type="entry name" value="YbgC/YbaW"/>
</dbReference>
<dbReference type="NCBIfam" id="TIGR02799">
    <property type="entry name" value="thio_ybgC"/>
    <property type="match status" value="1"/>
</dbReference>
<evidence type="ECO:0000259" key="3">
    <source>
        <dbReference type="Pfam" id="PF03061"/>
    </source>
</evidence>
<evidence type="ECO:0000313" key="4">
    <source>
        <dbReference type="EMBL" id="PRY97859.1"/>
    </source>
</evidence>
<name>A0A2T0XFY6_9BURK</name>
<dbReference type="SUPFAM" id="SSF54637">
    <property type="entry name" value="Thioesterase/thiol ester dehydrase-isomerase"/>
    <property type="match status" value="1"/>
</dbReference>
<dbReference type="InterPro" id="IPR006683">
    <property type="entry name" value="Thioestr_dom"/>
</dbReference>
<dbReference type="RefSeq" id="WP_106227441.1">
    <property type="nucleotide sequence ID" value="NZ_PVTV01000013.1"/>
</dbReference>
<dbReference type="OrthoDB" id="9808429at2"/>
<evidence type="ECO:0000256" key="2">
    <source>
        <dbReference type="ARBA" id="ARBA00022801"/>
    </source>
</evidence>
<comment type="similarity">
    <text evidence="1">Belongs to the 4-hydroxybenzoyl-CoA thioesterase family.</text>
</comment>
<dbReference type="Pfam" id="PF03061">
    <property type="entry name" value="4HBT"/>
    <property type="match status" value="1"/>
</dbReference>
<gene>
    <name evidence="4" type="ORF">BCM14_1569</name>
</gene>
<feature type="domain" description="Thioesterase" evidence="3">
    <location>
        <begin position="25"/>
        <end position="109"/>
    </location>
</feature>
<dbReference type="Proteomes" id="UP000238308">
    <property type="component" value="Unassembled WGS sequence"/>
</dbReference>
<dbReference type="PANTHER" id="PTHR31793">
    <property type="entry name" value="4-HYDROXYBENZOYL-COA THIOESTERASE FAMILY MEMBER"/>
    <property type="match status" value="1"/>
</dbReference>
<dbReference type="EMBL" id="PVTV01000013">
    <property type="protein sequence ID" value="PRY97859.1"/>
    <property type="molecule type" value="Genomic_DNA"/>
</dbReference>
<protein>
    <submittedName>
        <fullName evidence="4">Acyl-CoA thioester hydrolase</fullName>
    </submittedName>
</protein>
<dbReference type="Gene3D" id="3.10.129.10">
    <property type="entry name" value="Hotdog Thioesterase"/>
    <property type="match status" value="1"/>
</dbReference>
<comment type="caution">
    <text evidence="4">The sequence shown here is derived from an EMBL/GenBank/DDBJ whole genome shotgun (WGS) entry which is preliminary data.</text>
</comment>